<evidence type="ECO:0000313" key="5">
    <source>
        <dbReference type="EMBL" id="OYQ42898.1"/>
    </source>
</evidence>
<dbReference type="SUPFAM" id="SSF101898">
    <property type="entry name" value="NHL repeat"/>
    <property type="match status" value="1"/>
</dbReference>
<dbReference type="SUPFAM" id="SSF63829">
    <property type="entry name" value="Calcium-dependent phosphotriesterase"/>
    <property type="match status" value="1"/>
</dbReference>
<protein>
    <recommendedName>
        <fullName evidence="3">Signal transduction histidine kinase internal region domain-containing protein</fullName>
    </recommendedName>
</protein>
<name>A0A255ZN18_9FLAO</name>
<evidence type="ECO:0000313" key="4">
    <source>
        <dbReference type="EMBL" id="OYQ41982.1"/>
    </source>
</evidence>
<evidence type="ECO:0000313" key="6">
    <source>
        <dbReference type="Proteomes" id="UP000216035"/>
    </source>
</evidence>
<keyword evidence="2" id="KW-0732">Signal</keyword>
<keyword evidence="6" id="KW-1185">Reference proteome</keyword>
<dbReference type="EMBL" id="NOXX01000210">
    <property type="protein sequence ID" value="OYQ42898.1"/>
    <property type="molecule type" value="Genomic_DNA"/>
</dbReference>
<dbReference type="OrthoDB" id="9809670at2"/>
<dbReference type="Gene3D" id="2.60.40.10">
    <property type="entry name" value="Immunoglobulins"/>
    <property type="match status" value="1"/>
</dbReference>
<feature type="signal peptide" evidence="2">
    <location>
        <begin position="1"/>
        <end position="18"/>
    </location>
</feature>
<evidence type="ECO:0000259" key="3">
    <source>
        <dbReference type="Pfam" id="PF06580"/>
    </source>
</evidence>
<dbReference type="Pfam" id="PF06580">
    <property type="entry name" value="His_kinase"/>
    <property type="match status" value="1"/>
</dbReference>
<dbReference type="RefSeq" id="WP_094486909.1">
    <property type="nucleotide sequence ID" value="NZ_NOXX01000210.1"/>
</dbReference>
<dbReference type="InterPro" id="IPR050640">
    <property type="entry name" value="Bact_2-comp_sensor_kinase"/>
</dbReference>
<feature type="transmembrane region" description="Helical" evidence="1">
    <location>
        <begin position="721"/>
        <end position="743"/>
    </location>
</feature>
<dbReference type="InterPro" id="IPR010559">
    <property type="entry name" value="Sig_transdc_His_kin_internal"/>
</dbReference>
<sequence length="976" mass="111845">MRIIFNWFWFLITSVSFAQTLHFEAISTNFDLPSKECYNIVKDSKGYLWWSSEQGLSMFNGSKIKVFNRLNGLEDKASYALAEDTQNRLWIYGANRTIYFHKNGKIYKAPFSDFIKAKTSSFETPYSLDVTNKGKTLVINTNKSTFEVDLQTYKVSSFSNYTSYNFVAFQKTNEAITLKSSFAHNPASKNSRTVGIVDENNKLIQTIDLTKSSNELISSRPVVTQKGNNTYFAIDTYLVVLTGKSVSLIKKFPQRILSISIDKQNNFWVGMRKKGLFLYKNSDLNSMPTCALADLSVSGILVDENQEVWCTTLEKGVFRCRNANFKWLSGSPENSQTYEILKTVGNRMFTANNPKSIVELNNYKQISYNIPRSFSEMFLDIVPHNNKWYIASHQYIAVTDSKFSKIKLLQTNSGSNQNALSLHLVDKQLYFLNIRFLGKIKGTALDTVATFPFKIRSGCHFEGNKWLLASSDLLCILDSKTGETKQIAKMPDPVTCVYSDSKNRFWIATKGSGLYKFQNNSLQKYVCNGLEDALYISDIKQYPDKFLWLSTHTGIYRFDPDKLLPRVEKISKEQGFISNEIYSTAFNHGLYYAATSEGLCSFTPEIFKTRKTKPLLYFSELLIDGKKQNLNSLQKEVPYGISTLYFKFDVVDYQNSNRFLRYQLSGTQSKNRLSSTDYISLDNLKPGKYQFKVWVPATSRNQASHALVIEFEIAKPFWQQLGFIIFFIVLGLVAITLLFRFLLNRYKQKEHEKTQLHKLIAESKLAAIQAQMNPHFIFNAINAIQNYVLNNESDLAYDYLTQFSKLIRKVLQNNQSRLLPISDELETLKLYVILEQLRFEQAFEYDVIIDKNVDIFQTLIPPMLIQPYIENAIWHGIMAKPKQTKGRITVEFLTTTEMLLIKISDNGVGREASQQLKRSNNHQSLGMSISSARLEMVQRLYETKAISIEVTDLSENGQINGTLVQISIPVELTLDS</sequence>
<dbReference type="Gene3D" id="3.30.565.10">
    <property type="entry name" value="Histidine kinase-like ATPase, C-terminal domain"/>
    <property type="match status" value="1"/>
</dbReference>
<dbReference type="InterPro" id="IPR036890">
    <property type="entry name" value="HATPase_C_sf"/>
</dbReference>
<evidence type="ECO:0000256" key="2">
    <source>
        <dbReference type="SAM" id="SignalP"/>
    </source>
</evidence>
<gene>
    <name evidence="5" type="ORF">CHX27_11415</name>
    <name evidence="4" type="ORF">CHX27_12510</name>
</gene>
<dbReference type="GO" id="GO:0000155">
    <property type="term" value="F:phosphorelay sensor kinase activity"/>
    <property type="evidence" value="ECO:0007669"/>
    <property type="project" value="InterPro"/>
</dbReference>
<dbReference type="InterPro" id="IPR013783">
    <property type="entry name" value="Ig-like_fold"/>
</dbReference>
<comment type="caution">
    <text evidence="5">The sequence shown here is derived from an EMBL/GenBank/DDBJ whole genome shotgun (WGS) entry which is preliminary data.</text>
</comment>
<reference evidence="5 6" key="1">
    <citation type="submission" date="2017-07" db="EMBL/GenBank/DDBJ databases">
        <title>Flavobacterium cyanobacteriorum sp. nov., isolated from cyanobacterial aggregates in a eutrophic lake.</title>
        <authorList>
            <person name="Cai H."/>
        </authorList>
    </citation>
    <scope>NUCLEOTIDE SEQUENCE [LARGE SCALE GENOMIC DNA]</scope>
    <source>
        <strain evidence="5 6">TH167</strain>
    </source>
</reference>
<evidence type="ECO:0000256" key="1">
    <source>
        <dbReference type="SAM" id="Phobius"/>
    </source>
</evidence>
<dbReference type="PANTHER" id="PTHR34220">
    <property type="entry name" value="SENSOR HISTIDINE KINASE YPDA"/>
    <property type="match status" value="1"/>
</dbReference>
<accession>A0A255ZN18</accession>
<dbReference type="EMBL" id="NOXX01000216">
    <property type="protein sequence ID" value="OYQ41982.1"/>
    <property type="molecule type" value="Genomic_DNA"/>
</dbReference>
<keyword evidence="1" id="KW-0812">Transmembrane</keyword>
<feature type="domain" description="Signal transduction histidine kinase internal region" evidence="3">
    <location>
        <begin position="764"/>
        <end position="842"/>
    </location>
</feature>
<dbReference type="Proteomes" id="UP000216035">
    <property type="component" value="Unassembled WGS sequence"/>
</dbReference>
<dbReference type="GO" id="GO:0016020">
    <property type="term" value="C:membrane"/>
    <property type="evidence" value="ECO:0007669"/>
    <property type="project" value="InterPro"/>
</dbReference>
<proteinExistence type="predicted"/>
<feature type="chain" id="PRO_5013507377" description="Signal transduction histidine kinase internal region domain-containing protein" evidence="2">
    <location>
        <begin position="19"/>
        <end position="976"/>
    </location>
</feature>
<dbReference type="InterPro" id="IPR015943">
    <property type="entry name" value="WD40/YVTN_repeat-like_dom_sf"/>
</dbReference>
<dbReference type="AlphaFoldDB" id="A0A255ZN18"/>
<dbReference type="SUPFAM" id="SSF55874">
    <property type="entry name" value="ATPase domain of HSP90 chaperone/DNA topoisomerase II/histidine kinase"/>
    <property type="match status" value="1"/>
</dbReference>
<dbReference type="PANTHER" id="PTHR34220:SF7">
    <property type="entry name" value="SENSOR HISTIDINE KINASE YPDA"/>
    <property type="match status" value="1"/>
</dbReference>
<dbReference type="Gene3D" id="2.130.10.10">
    <property type="entry name" value="YVTN repeat-like/Quinoprotein amine dehydrogenase"/>
    <property type="match status" value="3"/>
</dbReference>
<keyword evidence="1" id="KW-1133">Transmembrane helix</keyword>
<organism evidence="5 6">
    <name type="scientific">Flavobacterium aurantiibacter</name>
    <dbReference type="NCBI Taxonomy" id="2023067"/>
    <lineage>
        <taxon>Bacteria</taxon>
        <taxon>Pseudomonadati</taxon>
        <taxon>Bacteroidota</taxon>
        <taxon>Flavobacteriia</taxon>
        <taxon>Flavobacteriales</taxon>
        <taxon>Flavobacteriaceae</taxon>
        <taxon>Flavobacterium</taxon>
    </lineage>
</organism>
<keyword evidence="1" id="KW-0472">Membrane</keyword>